<dbReference type="PANTHER" id="PTHR34351">
    <property type="entry name" value="SLR1927 PROTEIN-RELATED"/>
    <property type="match status" value="1"/>
</dbReference>
<dbReference type="HOGENOM" id="CLU_026152_3_2_9"/>
<dbReference type="InterPro" id="IPR002881">
    <property type="entry name" value="DUF58"/>
</dbReference>
<protein>
    <recommendedName>
        <fullName evidence="2">DUF58 domain-containing protein</fullName>
    </recommendedName>
</protein>
<dbReference type="STRING" id="1216932.CM240_0975"/>
<feature type="domain" description="DUF58" evidence="2">
    <location>
        <begin position="189"/>
        <end position="326"/>
    </location>
</feature>
<dbReference type="OrthoDB" id="9778037at2"/>
<evidence type="ECO:0000256" key="1">
    <source>
        <dbReference type="SAM" id="Phobius"/>
    </source>
</evidence>
<feature type="transmembrane region" description="Helical" evidence="1">
    <location>
        <begin position="33"/>
        <end position="52"/>
    </location>
</feature>
<keyword evidence="4" id="KW-1185">Reference proteome</keyword>
<evidence type="ECO:0000259" key="2">
    <source>
        <dbReference type="Pfam" id="PF01882"/>
    </source>
</evidence>
<keyword evidence="1" id="KW-1133">Transmembrane helix</keyword>
<dbReference type="eggNOG" id="COG1721">
    <property type="taxonomic scope" value="Bacteria"/>
</dbReference>
<reference evidence="3 4" key="1">
    <citation type="submission" date="2013-11" db="EMBL/GenBank/DDBJ databases">
        <title>Complete genome sequence of Clostridum sp. M2/40.</title>
        <authorList>
            <person name="Wibberg D."/>
            <person name="Puehler A."/>
            <person name="Schlueter A."/>
        </authorList>
    </citation>
    <scope>NUCLEOTIDE SEQUENCE [LARGE SCALE GENOMIC DNA]</scope>
    <source>
        <strain evidence="4">M2/40</strain>
    </source>
</reference>
<keyword evidence="1" id="KW-0812">Transmembrane</keyword>
<evidence type="ECO:0000313" key="4">
    <source>
        <dbReference type="Proteomes" id="UP000019426"/>
    </source>
</evidence>
<dbReference type="Pfam" id="PF01882">
    <property type="entry name" value="DUF58"/>
    <property type="match status" value="1"/>
</dbReference>
<proteinExistence type="predicted"/>
<keyword evidence="1" id="KW-0472">Membrane</keyword>
<name>W6RWX8_9CLOT</name>
<dbReference type="RefSeq" id="WP_044037006.1">
    <property type="nucleotide sequence ID" value="NZ_HG917868.1"/>
</dbReference>
<dbReference type="KEGG" id="clt:CM240_0975"/>
<dbReference type="PATRIC" id="fig|1216932.3.peg.963"/>
<organism evidence="3 4">
    <name type="scientific">Clostridium bornimense</name>
    <dbReference type="NCBI Taxonomy" id="1216932"/>
    <lineage>
        <taxon>Bacteria</taxon>
        <taxon>Bacillati</taxon>
        <taxon>Bacillota</taxon>
        <taxon>Clostridia</taxon>
        <taxon>Eubacteriales</taxon>
        <taxon>Clostridiaceae</taxon>
        <taxon>Clostridium</taxon>
    </lineage>
</organism>
<dbReference type="Proteomes" id="UP000019426">
    <property type="component" value="Chromosome M2/40_rep1"/>
</dbReference>
<accession>W6RWX8</accession>
<gene>
    <name evidence="3" type="ORF">CM240_0975</name>
</gene>
<evidence type="ECO:0000313" key="3">
    <source>
        <dbReference type="EMBL" id="CDM68139.1"/>
    </source>
</evidence>
<dbReference type="AlphaFoldDB" id="W6RWX8"/>
<sequence>MIKINKGFLISFIVLLLLNYAIGNFISYSLILVFLVIFSIEMISLIVAKMFLNIEMILDEVAVVGEKIAVGYICNKLSIYLSANIFAINEIIDDISGSEERKDKLNLERKYHTITAIKRGKYVINNLDIEIQSIFNLISINGKYKVNKFIKIYPKIYSLNYNYKFYNSSCGIKESLIRSSYRNDDINNIRQYEVGDSLEDIHWKITAKENKLYTKTYTNKHNEEKVVIVSYYLEKDKFDYFMEEDLTSFVISLCKDFINRNNHIKLLINNDAKFMSYISNNIDISNLLEYSLENQFSFSDKNYIYYFNDIIENNLDKKNVILIISNIDDNIKNLIDMLSRKDVNITIYFNNCNKNYSFCNNIKLVNIIDYIKGDKEYEKRNIS</sequence>
<dbReference type="EMBL" id="HG917868">
    <property type="protein sequence ID" value="CDM68139.1"/>
    <property type="molecule type" value="Genomic_DNA"/>
</dbReference>